<reference evidence="2" key="1">
    <citation type="journal article" date="2017" name="bioRxiv">
        <title>Comparative analysis of the genomes of Stylophora pistillata and Acropora digitifera provides evidence for extensive differences between species of corals.</title>
        <authorList>
            <person name="Voolstra C.R."/>
            <person name="Li Y."/>
            <person name="Liew Y.J."/>
            <person name="Baumgarten S."/>
            <person name="Zoccola D."/>
            <person name="Flot J.-F."/>
            <person name="Tambutte S."/>
            <person name="Allemand D."/>
            <person name="Aranda M."/>
        </authorList>
    </citation>
    <scope>NUCLEOTIDE SEQUENCE [LARGE SCALE GENOMIC DNA]</scope>
</reference>
<gene>
    <name evidence="1" type="ORF">AWC38_SpisGene13453</name>
</gene>
<dbReference type="AlphaFoldDB" id="A0A2B4S0D3"/>
<keyword evidence="2" id="KW-1185">Reference proteome</keyword>
<name>A0A2B4S0D3_STYPI</name>
<proteinExistence type="predicted"/>
<evidence type="ECO:0000313" key="2">
    <source>
        <dbReference type="Proteomes" id="UP000225706"/>
    </source>
</evidence>
<accession>A0A2B4S0D3</accession>
<comment type="caution">
    <text evidence="1">The sequence shown here is derived from an EMBL/GenBank/DDBJ whole genome shotgun (WGS) entry which is preliminary data.</text>
</comment>
<evidence type="ECO:0000313" key="1">
    <source>
        <dbReference type="EMBL" id="PFX22037.1"/>
    </source>
</evidence>
<organism evidence="1 2">
    <name type="scientific">Stylophora pistillata</name>
    <name type="common">Smooth cauliflower coral</name>
    <dbReference type="NCBI Taxonomy" id="50429"/>
    <lineage>
        <taxon>Eukaryota</taxon>
        <taxon>Metazoa</taxon>
        <taxon>Cnidaria</taxon>
        <taxon>Anthozoa</taxon>
        <taxon>Hexacorallia</taxon>
        <taxon>Scleractinia</taxon>
        <taxon>Astrocoeniina</taxon>
        <taxon>Pocilloporidae</taxon>
        <taxon>Stylophora</taxon>
    </lineage>
</organism>
<sequence>MPTDFRRLFNYSLSPVGTNDREGEELTLFLWWEEMIDQETIPLSKILEFCTGADEAMESFEEFEELVSLACDFR</sequence>
<dbReference type="EMBL" id="LSMT01000254">
    <property type="protein sequence ID" value="PFX22037.1"/>
    <property type="molecule type" value="Genomic_DNA"/>
</dbReference>
<protein>
    <submittedName>
        <fullName evidence="1">Uncharacterized protein</fullName>
    </submittedName>
</protein>
<dbReference type="Proteomes" id="UP000225706">
    <property type="component" value="Unassembled WGS sequence"/>
</dbReference>